<keyword evidence="1" id="KW-0812">Transmembrane</keyword>
<comment type="caution">
    <text evidence="2">The sequence shown here is derived from an EMBL/GenBank/DDBJ whole genome shotgun (WGS) entry which is preliminary data.</text>
</comment>
<dbReference type="eggNOG" id="ENOG5033G2M">
    <property type="taxonomic scope" value="Bacteria"/>
</dbReference>
<accession>F5RHD3</accession>
<dbReference type="RefSeq" id="WP_008064313.1">
    <property type="nucleotide sequence ID" value="NZ_AFHG01000059.1"/>
</dbReference>
<sequence>MALPLIPVIAGASLGGILMSIATSLVGRVLMALGLGLVTYNALDPLLEQFQANYFSQMSGLPADLAGFVGMLKIGEAVQIIFAALATKLFMSGFQGVIKRWVVK</sequence>
<evidence type="ECO:0000256" key="1">
    <source>
        <dbReference type="SAM" id="Phobius"/>
    </source>
</evidence>
<reference evidence="2 3" key="1">
    <citation type="journal article" date="2011" name="J. Bacteriol.">
        <title>Genome sequence of Methyloversatilis universalis FAM5T, a methylotrophic representative of the order Rhodocyclales.</title>
        <authorList>
            <person name="Kittichotirat W."/>
            <person name="Good N.M."/>
            <person name="Hall R."/>
            <person name="Bringel F."/>
            <person name="Lajus A."/>
            <person name="Medigue C."/>
            <person name="Smalley N.E."/>
            <person name="Beck D."/>
            <person name="Bumgarner R."/>
            <person name="Vuilleumier S."/>
            <person name="Kalyuzhnaya M.G."/>
        </authorList>
    </citation>
    <scope>NUCLEOTIDE SEQUENCE [LARGE SCALE GENOMIC DNA]</scope>
    <source>
        <strain evidence="3">ATCC BAA-1314 / JCM 13912 / FAM5</strain>
    </source>
</reference>
<keyword evidence="1" id="KW-1133">Transmembrane helix</keyword>
<dbReference type="EMBL" id="AFHG01000059">
    <property type="protein sequence ID" value="EGK69765.1"/>
    <property type="molecule type" value="Genomic_DNA"/>
</dbReference>
<evidence type="ECO:0000313" key="3">
    <source>
        <dbReference type="Proteomes" id="UP000005019"/>
    </source>
</evidence>
<dbReference type="Proteomes" id="UP000005019">
    <property type="component" value="Unassembled WGS sequence"/>
</dbReference>
<name>F5RHD3_METUF</name>
<gene>
    <name evidence="2" type="ORF">METUNv1_03730</name>
</gene>
<dbReference type="InterPro" id="IPR019670">
    <property type="entry name" value="DUF2523"/>
</dbReference>
<organism evidence="2 3">
    <name type="scientific">Methyloversatilis universalis (strain ATCC BAA-1314 / DSM 25237 / JCM 13912 / CCUG 52030 / FAM5)</name>
    <dbReference type="NCBI Taxonomy" id="1000565"/>
    <lineage>
        <taxon>Bacteria</taxon>
        <taxon>Pseudomonadati</taxon>
        <taxon>Pseudomonadota</taxon>
        <taxon>Betaproteobacteria</taxon>
        <taxon>Nitrosomonadales</taxon>
        <taxon>Sterolibacteriaceae</taxon>
        <taxon>Methyloversatilis</taxon>
    </lineage>
</organism>
<proteinExistence type="predicted"/>
<feature type="transmembrane region" description="Helical" evidence="1">
    <location>
        <begin position="77"/>
        <end position="98"/>
    </location>
</feature>
<protein>
    <submittedName>
        <fullName evidence="2">ABC-type Co2+ transport system, permease component</fullName>
    </submittedName>
</protein>
<dbReference type="Pfam" id="PF10734">
    <property type="entry name" value="DUF2523"/>
    <property type="match status" value="1"/>
</dbReference>
<dbReference type="STRING" id="1000565.METUNv1_03730"/>
<feature type="transmembrane region" description="Helical" evidence="1">
    <location>
        <begin position="12"/>
        <end position="38"/>
    </location>
</feature>
<keyword evidence="1" id="KW-0472">Membrane</keyword>
<dbReference type="AlphaFoldDB" id="F5RHD3"/>
<evidence type="ECO:0000313" key="2">
    <source>
        <dbReference type="EMBL" id="EGK69765.1"/>
    </source>
</evidence>
<dbReference type="OrthoDB" id="8821024at2"/>
<keyword evidence="3" id="KW-1185">Reference proteome</keyword>